<gene>
    <name evidence="1" type="ORF">SPARVUS_LOCUS13569906</name>
</gene>
<proteinExistence type="predicted"/>
<sequence length="27" mass="2897">MATVCSGRKNYGMGLKLLSIWPPSSSI</sequence>
<keyword evidence="2" id="KW-1185">Reference proteome</keyword>
<evidence type="ECO:0000313" key="1">
    <source>
        <dbReference type="EMBL" id="CAI9605271.1"/>
    </source>
</evidence>
<name>A0ABN9G904_9NEOB</name>
<dbReference type="EMBL" id="CATNWA010018097">
    <property type="protein sequence ID" value="CAI9605271.1"/>
    <property type="molecule type" value="Genomic_DNA"/>
</dbReference>
<accession>A0ABN9G904</accession>
<evidence type="ECO:0000313" key="2">
    <source>
        <dbReference type="Proteomes" id="UP001162483"/>
    </source>
</evidence>
<dbReference type="Proteomes" id="UP001162483">
    <property type="component" value="Unassembled WGS sequence"/>
</dbReference>
<reference evidence="1" key="1">
    <citation type="submission" date="2023-05" db="EMBL/GenBank/DDBJ databases">
        <authorList>
            <person name="Stuckert A."/>
        </authorList>
    </citation>
    <scope>NUCLEOTIDE SEQUENCE</scope>
</reference>
<protein>
    <submittedName>
        <fullName evidence="1">Uncharacterized protein</fullName>
    </submittedName>
</protein>
<comment type="caution">
    <text evidence="1">The sequence shown here is derived from an EMBL/GenBank/DDBJ whole genome shotgun (WGS) entry which is preliminary data.</text>
</comment>
<organism evidence="1 2">
    <name type="scientific">Staurois parvus</name>
    <dbReference type="NCBI Taxonomy" id="386267"/>
    <lineage>
        <taxon>Eukaryota</taxon>
        <taxon>Metazoa</taxon>
        <taxon>Chordata</taxon>
        <taxon>Craniata</taxon>
        <taxon>Vertebrata</taxon>
        <taxon>Euteleostomi</taxon>
        <taxon>Amphibia</taxon>
        <taxon>Batrachia</taxon>
        <taxon>Anura</taxon>
        <taxon>Neobatrachia</taxon>
        <taxon>Ranoidea</taxon>
        <taxon>Ranidae</taxon>
        <taxon>Staurois</taxon>
    </lineage>
</organism>